<dbReference type="SUPFAM" id="SSF89000">
    <property type="entry name" value="post-HMGL domain-like"/>
    <property type="match status" value="1"/>
</dbReference>
<dbReference type="Pfam" id="PF02436">
    <property type="entry name" value="PYC_OADA"/>
    <property type="match status" value="1"/>
</dbReference>
<dbReference type="STRING" id="1142394.PSMK_15670"/>
<gene>
    <name evidence="2" type="ordered locus">PSMK_15670</name>
</gene>
<dbReference type="OrthoDB" id="9807469at2"/>
<name>I0IEN8_PHYMF</name>
<dbReference type="EMBL" id="AP012338">
    <property type="protein sequence ID" value="BAM03726.1"/>
    <property type="molecule type" value="Genomic_DNA"/>
</dbReference>
<keyword evidence="3" id="KW-1185">Reference proteome</keyword>
<dbReference type="AlphaFoldDB" id="I0IEN8"/>
<dbReference type="eggNOG" id="COG5016">
    <property type="taxonomic scope" value="Bacteria"/>
</dbReference>
<dbReference type="GO" id="GO:0006094">
    <property type="term" value="P:gluconeogenesis"/>
    <property type="evidence" value="ECO:0007669"/>
    <property type="project" value="TreeGrafter"/>
</dbReference>
<dbReference type="GO" id="GO:0005737">
    <property type="term" value="C:cytoplasm"/>
    <property type="evidence" value="ECO:0007669"/>
    <property type="project" value="TreeGrafter"/>
</dbReference>
<protein>
    <submittedName>
        <fullName evidence="2">Putative carboxyltransferase</fullName>
    </submittedName>
</protein>
<dbReference type="Gene3D" id="3.20.20.70">
    <property type="entry name" value="Aldolase class I"/>
    <property type="match status" value="1"/>
</dbReference>
<dbReference type="Pfam" id="PF00682">
    <property type="entry name" value="HMGL-like"/>
    <property type="match status" value="1"/>
</dbReference>
<dbReference type="PANTHER" id="PTHR43778:SF2">
    <property type="entry name" value="PYRUVATE CARBOXYLASE, MITOCHONDRIAL"/>
    <property type="match status" value="1"/>
</dbReference>
<dbReference type="PANTHER" id="PTHR43778">
    <property type="entry name" value="PYRUVATE CARBOXYLASE"/>
    <property type="match status" value="1"/>
</dbReference>
<evidence type="ECO:0000313" key="2">
    <source>
        <dbReference type="EMBL" id="BAM03726.1"/>
    </source>
</evidence>
<dbReference type="SUPFAM" id="SSF51569">
    <property type="entry name" value="Aldolase"/>
    <property type="match status" value="1"/>
</dbReference>
<reference evidence="2 3" key="1">
    <citation type="submission" date="2012-02" db="EMBL/GenBank/DDBJ databases">
        <title>Complete genome sequence of Phycisphaera mikurensis NBRC 102666.</title>
        <authorList>
            <person name="Ankai A."/>
            <person name="Hosoyama A."/>
            <person name="Terui Y."/>
            <person name="Sekine M."/>
            <person name="Fukai R."/>
            <person name="Kato Y."/>
            <person name="Nakamura S."/>
            <person name="Yamada-Narita S."/>
            <person name="Kawakoshi A."/>
            <person name="Fukunaga Y."/>
            <person name="Yamazaki S."/>
            <person name="Fujita N."/>
        </authorList>
    </citation>
    <scope>NUCLEOTIDE SEQUENCE [LARGE SCALE GENOMIC DNA]</scope>
    <source>
        <strain evidence="3">NBRC 102666 / KCTC 22515 / FYK2301M01</strain>
    </source>
</reference>
<sequence>MPAPSDSVRFVDCSLRDGHQSLLATRMSGSQVEAVLPHLARAGYERLELWGGAVPDASLRFTHEDPFERLDRARAALDLHAPRDRPVQVRSLCRGQNLFGYSPYPDNVVTAFLKEAVRSGSAPANAADAEAPARRNKPHGAGAHRIRVFDALNDARNLVTATMATKAFNGEVEAALCYTTSPVHTPEAFSAFAVAAVDAGADALAIKDMAGLLHPADVAPLVAALRVAAPGLELTLHVHCTTGLGVAACVAGLLCGVDCIDTGHGPLAGGSAQPPVELMCWFADRLGVRHGLDAGTFPAIDAAMRAARTELAHADGAAAIPSPWPLEPGDDDRRALAEALALLRTGERPDGDAAVWIIDEELMRPRGYPAADTTHLDSQIPGGMISNLESQLRDQGKIELLPEILEEVPRVRAAAGYPPLVTPTSQIVGSQAAFNVMLQEPYKQVSMAFRDLLTGRYGRLPGPVDPAVLKIAAGDTKPFRERPADLIPDASFNALLQRHGGRIRSHRDLLLLLLFPQPAGKFLERRAAASAT</sequence>
<dbReference type="RefSeq" id="WP_014436944.1">
    <property type="nucleotide sequence ID" value="NC_017080.1"/>
</dbReference>
<dbReference type="GO" id="GO:0016740">
    <property type="term" value="F:transferase activity"/>
    <property type="evidence" value="ECO:0007669"/>
    <property type="project" value="UniProtKB-KW"/>
</dbReference>
<dbReference type="HOGENOM" id="CLU_000395_4_2_0"/>
<proteinExistence type="predicted"/>
<dbReference type="Proteomes" id="UP000007881">
    <property type="component" value="Chromosome"/>
</dbReference>
<dbReference type="InterPro" id="IPR013785">
    <property type="entry name" value="Aldolase_TIM"/>
</dbReference>
<evidence type="ECO:0000313" key="3">
    <source>
        <dbReference type="Proteomes" id="UP000007881"/>
    </source>
</evidence>
<feature type="domain" description="Pyruvate carboxyltransferase" evidence="1">
    <location>
        <begin position="8"/>
        <end position="298"/>
    </location>
</feature>
<dbReference type="CDD" id="cd07937">
    <property type="entry name" value="DRE_TIM_PC_TC_5S"/>
    <property type="match status" value="1"/>
</dbReference>
<keyword evidence="2" id="KW-0808">Transferase</keyword>
<organism evidence="2 3">
    <name type="scientific">Phycisphaera mikurensis (strain NBRC 102666 / KCTC 22515 / FYK2301M01)</name>
    <dbReference type="NCBI Taxonomy" id="1142394"/>
    <lineage>
        <taxon>Bacteria</taxon>
        <taxon>Pseudomonadati</taxon>
        <taxon>Planctomycetota</taxon>
        <taxon>Phycisphaerae</taxon>
        <taxon>Phycisphaerales</taxon>
        <taxon>Phycisphaeraceae</taxon>
        <taxon>Phycisphaera</taxon>
    </lineage>
</organism>
<dbReference type="InterPro" id="IPR003379">
    <property type="entry name" value="Carboxylase_cons_dom"/>
</dbReference>
<dbReference type="PROSITE" id="PS50991">
    <property type="entry name" value="PYR_CT"/>
    <property type="match status" value="1"/>
</dbReference>
<accession>I0IEN8</accession>
<dbReference type="KEGG" id="phm:PSMK_15670"/>
<dbReference type="InterPro" id="IPR000891">
    <property type="entry name" value="PYR_CT"/>
</dbReference>
<dbReference type="InterPro" id="IPR055268">
    <property type="entry name" value="PCB-like"/>
</dbReference>
<dbReference type="GO" id="GO:0004736">
    <property type="term" value="F:pyruvate carboxylase activity"/>
    <property type="evidence" value="ECO:0007669"/>
    <property type="project" value="TreeGrafter"/>
</dbReference>
<evidence type="ECO:0000259" key="1">
    <source>
        <dbReference type="PROSITE" id="PS50991"/>
    </source>
</evidence>